<organism evidence="2 3">
    <name type="scientific">Tieghemiomyces parasiticus</name>
    <dbReference type="NCBI Taxonomy" id="78921"/>
    <lineage>
        <taxon>Eukaryota</taxon>
        <taxon>Fungi</taxon>
        <taxon>Fungi incertae sedis</taxon>
        <taxon>Zoopagomycota</taxon>
        <taxon>Kickxellomycotina</taxon>
        <taxon>Dimargaritomycetes</taxon>
        <taxon>Dimargaritales</taxon>
        <taxon>Dimargaritaceae</taxon>
        <taxon>Tieghemiomyces</taxon>
    </lineage>
</organism>
<evidence type="ECO:0000313" key="3">
    <source>
        <dbReference type="Proteomes" id="UP001150569"/>
    </source>
</evidence>
<keyword evidence="3" id="KW-1185">Reference proteome</keyword>
<dbReference type="EMBL" id="JANBPT010000073">
    <property type="protein sequence ID" value="KAJ1928443.1"/>
    <property type="molecule type" value="Genomic_DNA"/>
</dbReference>
<sequence>MALFSILTPTTTSAFTQLLARRSVLAVARNVHTSRLVTEKASEAISKAATAAATPQPTVVVTRKSSVRSALFGLFLGATFASVFGASYLVEEIQKANVKLLTTVDELYKETEKVRGYLKRIGELEKEIDGLRGKIATKDDLENVKQDARRLYDQSSREQLSLRSQLRDVELDVQQALKEQGKSIDL</sequence>
<feature type="coiled-coil region" evidence="1">
    <location>
        <begin position="90"/>
        <end position="158"/>
    </location>
</feature>
<dbReference type="AlphaFoldDB" id="A0A9W8DW17"/>
<reference evidence="2" key="1">
    <citation type="submission" date="2022-07" db="EMBL/GenBank/DDBJ databases">
        <title>Phylogenomic reconstructions and comparative analyses of Kickxellomycotina fungi.</title>
        <authorList>
            <person name="Reynolds N.K."/>
            <person name="Stajich J.E."/>
            <person name="Barry K."/>
            <person name="Grigoriev I.V."/>
            <person name="Crous P."/>
            <person name="Smith M.E."/>
        </authorList>
    </citation>
    <scope>NUCLEOTIDE SEQUENCE</scope>
    <source>
        <strain evidence="2">RSA 861</strain>
    </source>
</reference>
<dbReference type="Proteomes" id="UP001150569">
    <property type="component" value="Unassembled WGS sequence"/>
</dbReference>
<dbReference type="PANTHER" id="PTHR37849:SF1">
    <property type="entry name" value="YALI0E11605P"/>
    <property type="match status" value="1"/>
</dbReference>
<comment type="caution">
    <text evidence="2">The sequence shown here is derived from an EMBL/GenBank/DDBJ whole genome shotgun (WGS) entry which is preliminary data.</text>
</comment>
<proteinExistence type="predicted"/>
<keyword evidence="1" id="KW-0175">Coiled coil</keyword>
<dbReference type="OrthoDB" id="5331396at2759"/>
<dbReference type="PANTHER" id="PTHR37849">
    <property type="entry name" value="YALI0E11605P"/>
    <property type="match status" value="1"/>
</dbReference>
<protein>
    <submittedName>
        <fullName evidence="2">Uncharacterized protein</fullName>
    </submittedName>
</protein>
<evidence type="ECO:0000313" key="2">
    <source>
        <dbReference type="EMBL" id="KAJ1928443.1"/>
    </source>
</evidence>
<evidence type="ECO:0000256" key="1">
    <source>
        <dbReference type="SAM" id="Coils"/>
    </source>
</evidence>
<accession>A0A9W8DW17</accession>
<name>A0A9W8DW17_9FUNG</name>
<gene>
    <name evidence="2" type="ORF">IWQ60_002055</name>
</gene>